<reference evidence="1" key="2">
    <citation type="journal article" date="2015" name="Data Brief">
        <title>Shoot transcriptome of the giant reed, Arundo donax.</title>
        <authorList>
            <person name="Barrero R.A."/>
            <person name="Guerrero F.D."/>
            <person name="Moolhuijzen P."/>
            <person name="Goolsby J.A."/>
            <person name="Tidwell J."/>
            <person name="Bellgard S.E."/>
            <person name="Bellgard M.I."/>
        </authorList>
    </citation>
    <scope>NUCLEOTIDE SEQUENCE</scope>
    <source>
        <tissue evidence="1">Shoot tissue taken approximately 20 cm above the soil surface</tissue>
    </source>
</reference>
<organism evidence="1">
    <name type="scientific">Arundo donax</name>
    <name type="common">Giant reed</name>
    <name type="synonym">Donax arundinaceus</name>
    <dbReference type="NCBI Taxonomy" id="35708"/>
    <lineage>
        <taxon>Eukaryota</taxon>
        <taxon>Viridiplantae</taxon>
        <taxon>Streptophyta</taxon>
        <taxon>Embryophyta</taxon>
        <taxon>Tracheophyta</taxon>
        <taxon>Spermatophyta</taxon>
        <taxon>Magnoliopsida</taxon>
        <taxon>Liliopsida</taxon>
        <taxon>Poales</taxon>
        <taxon>Poaceae</taxon>
        <taxon>PACMAD clade</taxon>
        <taxon>Arundinoideae</taxon>
        <taxon>Arundineae</taxon>
        <taxon>Arundo</taxon>
    </lineage>
</organism>
<dbReference type="AlphaFoldDB" id="A0A0A9GP84"/>
<accession>A0A0A9GP84</accession>
<sequence>MEHSFLCQKNGSICFLWKIPPIQRYSHPSDLLPCKSFRIEQYKDTFKLKTQKSAMLHLSLAKPFWILKTCRSSRHPDHF</sequence>
<protein>
    <submittedName>
        <fullName evidence="1">Uncharacterized protein</fullName>
    </submittedName>
</protein>
<dbReference type="EMBL" id="GBRH01171604">
    <property type="protein sequence ID" value="JAE26292.1"/>
    <property type="molecule type" value="Transcribed_RNA"/>
</dbReference>
<proteinExistence type="predicted"/>
<name>A0A0A9GP84_ARUDO</name>
<evidence type="ECO:0000313" key="1">
    <source>
        <dbReference type="EMBL" id="JAE26292.1"/>
    </source>
</evidence>
<reference evidence="1" key="1">
    <citation type="submission" date="2014-09" db="EMBL/GenBank/DDBJ databases">
        <authorList>
            <person name="Magalhaes I.L.F."/>
            <person name="Oliveira U."/>
            <person name="Santos F.R."/>
            <person name="Vidigal T.H.D.A."/>
            <person name="Brescovit A.D."/>
            <person name="Santos A.J."/>
        </authorList>
    </citation>
    <scope>NUCLEOTIDE SEQUENCE</scope>
    <source>
        <tissue evidence="1">Shoot tissue taken approximately 20 cm above the soil surface</tissue>
    </source>
</reference>